<keyword evidence="5" id="KW-1185">Reference proteome</keyword>
<dbReference type="OrthoDB" id="9789566at2"/>
<evidence type="ECO:0000256" key="2">
    <source>
        <dbReference type="PROSITE-ProRule" id="PRU00335"/>
    </source>
</evidence>
<dbReference type="PROSITE" id="PS50977">
    <property type="entry name" value="HTH_TETR_2"/>
    <property type="match status" value="1"/>
</dbReference>
<dbReference type="GO" id="GO:0006355">
    <property type="term" value="P:regulation of DNA-templated transcription"/>
    <property type="evidence" value="ECO:0007669"/>
    <property type="project" value="UniProtKB-ARBA"/>
</dbReference>
<dbReference type="Gene3D" id="1.10.10.60">
    <property type="entry name" value="Homeodomain-like"/>
    <property type="match status" value="1"/>
</dbReference>
<evidence type="ECO:0000313" key="5">
    <source>
        <dbReference type="Proteomes" id="UP000249522"/>
    </source>
</evidence>
<dbReference type="GO" id="GO:0003677">
    <property type="term" value="F:DNA binding"/>
    <property type="evidence" value="ECO:0007669"/>
    <property type="project" value="UniProtKB-UniRule"/>
</dbReference>
<protein>
    <submittedName>
        <fullName evidence="4">TetR/AcrR family transcriptional regulator</fullName>
    </submittedName>
</protein>
<evidence type="ECO:0000259" key="3">
    <source>
        <dbReference type="PROSITE" id="PS50977"/>
    </source>
</evidence>
<feature type="domain" description="HTH tetR-type" evidence="3">
    <location>
        <begin position="11"/>
        <end position="71"/>
    </location>
</feature>
<dbReference type="InterPro" id="IPR050109">
    <property type="entry name" value="HTH-type_TetR-like_transc_reg"/>
</dbReference>
<dbReference type="SUPFAM" id="SSF48498">
    <property type="entry name" value="Tetracyclin repressor-like, C-terminal domain"/>
    <property type="match status" value="1"/>
</dbReference>
<dbReference type="InterPro" id="IPR036271">
    <property type="entry name" value="Tet_transcr_reg_TetR-rel_C_sf"/>
</dbReference>
<dbReference type="Gene3D" id="1.10.357.10">
    <property type="entry name" value="Tetracycline Repressor, domain 2"/>
    <property type="match status" value="1"/>
</dbReference>
<gene>
    <name evidence="4" type="ORF">DNH61_14275</name>
</gene>
<dbReference type="PROSITE" id="PS01081">
    <property type="entry name" value="HTH_TETR_1"/>
    <property type="match status" value="1"/>
</dbReference>
<dbReference type="InterPro" id="IPR009057">
    <property type="entry name" value="Homeodomain-like_sf"/>
</dbReference>
<comment type="caution">
    <text evidence="4">The sequence shown here is derived from an EMBL/GenBank/DDBJ whole genome shotgun (WGS) entry which is preliminary data.</text>
</comment>
<dbReference type="Proteomes" id="UP000249522">
    <property type="component" value="Unassembled WGS sequence"/>
</dbReference>
<dbReference type="PANTHER" id="PTHR30328:SF54">
    <property type="entry name" value="HTH-TYPE TRANSCRIPTIONAL REPRESSOR SCO4008"/>
    <property type="match status" value="1"/>
</dbReference>
<dbReference type="PANTHER" id="PTHR30328">
    <property type="entry name" value="TRANSCRIPTIONAL REPRESSOR"/>
    <property type="match status" value="1"/>
</dbReference>
<dbReference type="SUPFAM" id="SSF46689">
    <property type="entry name" value="Homeodomain-like"/>
    <property type="match status" value="1"/>
</dbReference>
<dbReference type="InterPro" id="IPR023772">
    <property type="entry name" value="DNA-bd_HTH_TetR-type_CS"/>
</dbReference>
<evidence type="ECO:0000313" key="4">
    <source>
        <dbReference type="EMBL" id="PZD95679.1"/>
    </source>
</evidence>
<dbReference type="EMBL" id="QKRB01000044">
    <property type="protein sequence ID" value="PZD95679.1"/>
    <property type="molecule type" value="Genomic_DNA"/>
</dbReference>
<dbReference type="Pfam" id="PF00440">
    <property type="entry name" value="TetR_N"/>
    <property type="match status" value="1"/>
</dbReference>
<organism evidence="4 5">
    <name type="scientific">Paenibacillus sambharensis</name>
    <dbReference type="NCBI Taxonomy" id="1803190"/>
    <lineage>
        <taxon>Bacteria</taxon>
        <taxon>Bacillati</taxon>
        <taxon>Bacillota</taxon>
        <taxon>Bacilli</taxon>
        <taxon>Bacillales</taxon>
        <taxon>Paenibacillaceae</taxon>
        <taxon>Paenibacillus</taxon>
    </lineage>
</organism>
<dbReference type="InterPro" id="IPR001647">
    <property type="entry name" value="HTH_TetR"/>
</dbReference>
<dbReference type="AlphaFoldDB" id="A0A2W1LAC5"/>
<sequence length="207" mass="23621">MGGITLCPEETDVKLRILLAARKLFARQGYDGTSVRQICEEAKVNVALVSYHFGGKENLFSALFDAFFPGQRVQEVLEQKLTPLAGIKLVVREITLTRLREPELISLLQQEIVFQSPRIDIIRKHAFPVWTYVRDLLLEGREQGVFRFRSIDHTFMSMTGAILFHKKSDYFRPLFTEEQQDSESLIADITEFVLRGLGVDPTASAEE</sequence>
<reference evidence="4 5" key="1">
    <citation type="submission" date="2018-06" db="EMBL/GenBank/DDBJ databases">
        <title>Paenibacillus imtechensis sp. nov.</title>
        <authorList>
            <person name="Pinnaka A.K."/>
            <person name="Singh H."/>
            <person name="Kaur M."/>
        </authorList>
    </citation>
    <scope>NUCLEOTIDE SEQUENCE [LARGE SCALE GENOMIC DNA]</scope>
    <source>
        <strain evidence="4 5">SMB1</strain>
    </source>
</reference>
<name>A0A2W1LAC5_9BACL</name>
<evidence type="ECO:0000256" key="1">
    <source>
        <dbReference type="ARBA" id="ARBA00023125"/>
    </source>
</evidence>
<dbReference type="PRINTS" id="PR00455">
    <property type="entry name" value="HTHTETR"/>
</dbReference>
<proteinExistence type="predicted"/>
<keyword evidence="1 2" id="KW-0238">DNA-binding</keyword>
<accession>A0A2W1LAC5</accession>
<feature type="DNA-binding region" description="H-T-H motif" evidence="2">
    <location>
        <begin position="34"/>
        <end position="53"/>
    </location>
</feature>